<gene>
    <name evidence="1" type="ORF">QFC19_006032</name>
</gene>
<dbReference type="Proteomes" id="UP001241377">
    <property type="component" value="Unassembled WGS sequence"/>
</dbReference>
<evidence type="ECO:0000313" key="1">
    <source>
        <dbReference type="EMBL" id="KAJ9099420.1"/>
    </source>
</evidence>
<evidence type="ECO:0000313" key="2">
    <source>
        <dbReference type="Proteomes" id="UP001241377"/>
    </source>
</evidence>
<protein>
    <submittedName>
        <fullName evidence="1">Uncharacterized protein</fullName>
    </submittedName>
</protein>
<name>A0ACC2VKK7_9TREE</name>
<organism evidence="1 2">
    <name type="scientific">Naganishia cerealis</name>
    <dbReference type="NCBI Taxonomy" id="610337"/>
    <lineage>
        <taxon>Eukaryota</taxon>
        <taxon>Fungi</taxon>
        <taxon>Dikarya</taxon>
        <taxon>Basidiomycota</taxon>
        <taxon>Agaricomycotina</taxon>
        <taxon>Tremellomycetes</taxon>
        <taxon>Filobasidiales</taxon>
        <taxon>Filobasidiaceae</taxon>
        <taxon>Naganishia</taxon>
    </lineage>
</organism>
<reference evidence="1" key="1">
    <citation type="submission" date="2023-04" db="EMBL/GenBank/DDBJ databases">
        <title>Draft Genome sequencing of Naganishia species isolated from polar environments using Oxford Nanopore Technology.</title>
        <authorList>
            <person name="Leo P."/>
            <person name="Venkateswaran K."/>
        </authorList>
    </citation>
    <scope>NUCLEOTIDE SEQUENCE</scope>
    <source>
        <strain evidence="1">MNA-CCFEE 5261</strain>
    </source>
</reference>
<dbReference type="EMBL" id="JASBWR010000070">
    <property type="protein sequence ID" value="KAJ9099420.1"/>
    <property type="molecule type" value="Genomic_DNA"/>
</dbReference>
<proteinExistence type="predicted"/>
<sequence>MASFQRPVKVPVSPTSNTVPKNLAQHPPFYTPPSMNSTVFNANVLPQTPAPSMIPAAAGQLGHVLSSPNEPPHVSSQIPGYYSTSSEKASSHNGTISQESVKTETSPSMLNQISPEDIFATLTEPEEGDFPDTTNVTIDDILKEDPFVDLKPETTDNEASFMSCFLDLDELSGDDIPVKAEELSGLGIYSIGKDHGDDGVKSGKRTGDILAAETIKTTSHAARSEKASKERTLKKSKSFSGNATMVTKVNSGLGTPHTPSTKQRPKFSFSECSGEFAVQSLYSFVLENLAMAGNKPSTSRRPERPIMKRAVTYALDTSPTKTSDVPPPLLKSMESGCLQFQVDLGKNM</sequence>
<comment type="caution">
    <text evidence="1">The sequence shown here is derived from an EMBL/GenBank/DDBJ whole genome shotgun (WGS) entry which is preliminary data.</text>
</comment>
<accession>A0ACC2VKK7</accession>
<keyword evidence="2" id="KW-1185">Reference proteome</keyword>